<dbReference type="CDD" id="cd00812">
    <property type="entry name" value="LeuRS_core"/>
    <property type="match status" value="1"/>
</dbReference>
<evidence type="ECO:0000256" key="1">
    <source>
        <dbReference type="ARBA" id="ARBA00005594"/>
    </source>
</evidence>
<dbReference type="InterPro" id="IPR009080">
    <property type="entry name" value="tRNAsynth_Ia_anticodon-bd"/>
</dbReference>
<feature type="domain" description="Aminoacyl-tRNA synthetase class Ia" evidence="9">
    <location>
        <begin position="13"/>
        <end position="442"/>
    </location>
</feature>
<reference evidence="12" key="1">
    <citation type="submission" date="2015-05" db="EMBL/GenBank/DDBJ databases">
        <authorList>
            <person name="Collingro A."/>
        </authorList>
    </citation>
    <scope>NUCLEOTIDE SEQUENCE [LARGE SCALE GENOMIC DNA]</scope>
    <source>
        <strain evidence="12">Ps</strain>
    </source>
</reference>
<dbReference type="Gene3D" id="3.40.50.620">
    <property type="entry name" value="HUPs"/>
    <property type="match status" value="1"/>
</dbReference>
<evidence type="ECO:0000256" key="5">
    <source>
        <dbReference type="ARBA" id="ARBA00022840"/>
    </source>
</evidence>
<dbReference type="PANTHER" id="PTHR43740">
    <property type="entry name" value="LEUCYL-TRNA SYNTHETASE"/>
    <property type="match status" value="1"/>
</dbReference>
<dbReference type="InterPro" id="IPR013155">
    <property type="entry name" value="M/V/L/I-tRNA-synth_anticd-bd"/>
</dbReference>
<accession>A0A0G7ZMR0</accession>
<evidence type="ECO:0000256" key="6">
    <source>
        <dbReference type="ARBA" id="ARBA00022917"/>
    </source>
</evidence>
<dbReference type="Pfam" id="PF08264">
    <property type="entry name" value="Anticodon_1"/>
    <property type="match status" value="1"/>
</dbReference>
<dbReference type="InterPro" id="IPR014729">
    <property type="entry name" value="Rossmann-like_a/b/a_fold"/>
</dbReference>
<keyword evidence="5" id="KW-0067">ATP-binding</keyword>
<organism evidence="11 12">
    <name type="scientific">Candidatus Hepatoplasma crinochetorum</name>
    <dbReference type="NCBI Taxonomy" id="295596"/>
    <lineage>
        <taxon>Bacteria</taxon>
        <taxon>Bacillati</taxon>
        <taxon>Mycoplasmatota</taxon>
        <taxon>Mollicutes</taxon>
        <taxon>Candidatus Hepatoplasmataceae</taxon>
        <taxon>Candidatus Hepatoplasma</taxon>
    </lineage>
</organism>
<proteinExistence type="inferred from homology"/>
<dbReference type="GO" id="GO:0004823">
    <property type="term" value="F:leucine-tRNA ligase activity"/>
    <property type="evidence" value="ECO:0007669"/>
    <property type="project" value="UniProtKB-EC"/>
</dbReference>
<keyword evidence="4" id="KW-0547">Nucleotide-binding</keyword>
<evidence type="ECO:0000256" key="7">
    <source>
        <dbReference type="ARBA" id="ARBA00023146"/>
    </source>
</evidence>
<protein>
    <recommendedName>
        <fullName evidence="2">leucine--tRNA ligase</fullName>
        <ecNumber evidence="2">6.1.1.4</ecNumber>
    </recommendedName>
</protein>
<name>A0A0G7ZMR0_9MOLU</name>
<evidence type="ECO:0000256" key="3">
    <source>
        <dbReference type="ARBA" id="ARBA00022598"/>
    </source>
</evidence>
<evidence type="ECO:0000256" key="4">
    <source>
        <dbReference type="ARBA" id="ARBA00022741"/>
    </source>
</evidence>
<dbReference type="CDD" id="cd07958">
    <property type="entry name" value="Anticodon_Ia_Leu_BEm"/>
    <property type="match status" value="1"/>
</dbReference>
<dbReference type="SUPFAM" id="SSF52374">
    <property type="entry name" value="Nucleotidylyl transferase"/>
    <property type="match status" value="1"/>
</dbReference>
<dbReference type="AlphaFoldDB" id="A0A0G7ZMR0"/>
<keyword evidence="12" id="KW-1185">Reference proteome</keyword>
<evidence type="ECO:0000259" key="10">
    <source>
        <dbReference type="Pfam" id="PF08264"/>
    </source>
</evidence>
<gene>
    <name evidence="11" type="ORF">HEPPS_00670</name>
</gene>
<dbReference type="PRINTS" id="PR00985">
    <property type="entry name" value="TRNASYNTHLEU"/>
</dbReference>
<feature type="domain" description="Methionyl/Valyl/Leucyl/Isoleucyl-tRNA synthetase anticodon-binding" evidence="10">
    <location>
        <begin position="490"/>
        <end position="592"/>
    </location>
</feature>
<sequence length="638" mass="75872">MIEKYNHLSIEKKWQNYWEKNNIFYTNLNTNKKKYYVLDMFPYPSGSGLHVGHPEGYTATDIIARMKKMQGYEVLHPIGFDAFGLPAEQYAIKTGNSPAKFTEKNIINFRIQLKKLAFAFDWKKEVNTTDRNYFKITQIIFARLYKNGLAELKEIEVNWSPSLNTVLANEEIILNKEGKRVAERDDLPVYKKKMQQWVLKITKYADRLFKGLDKLNWPESVKNLQKNWIYLKDHNNNFTDKLHLKDWIFARQRYWGEPFPIIHFENGEIYLIPEEEYPIKLPEIKNYHFSQDGKPALSHAKNWINVEINGKKGIRDLNTMPQWAGSCWYYIAYLLKQDNGTYLDIDSNKAKELIDKWLPVDLYIGGQEHAVLHLLYARFWHLFLYDLKITSIEEPFIRLFNQGMILGPDGQKMSKSKGNVINPDQIIEKYGADTLRLYLMFMGPLDEKKAWSDKSINGIYNWLQRVYRLFIVEGNLKIVENPNYQLKINFNKLLDKIEKDFTNLKFNTAISQMMIFINFLYKEREITKKITLSFLQILSCYAPHIAEEIAFLKEKKIINFFTKSWPKKYTIEEKRGNRIYIVQINGKFRGKILEINDLDIRDDGKLREYLNRNFKKYLQNKINYRLKIIKDKIILIEF</sequence>
<keyword evidence="3 11" id="KW-0436">Ligase</keyword>
<dbReference type="Pfam" id="PF00133">
    <property type="entry name" value="tRNA-synt_1"/>
    <property type="match status" value="1"/>
</dbReference>
<dbReference type="FunFam" id="3.40.50.620:FF:000077">
    <property type="entry name" value="Leucine--tRNA ligase"/>
    <property type="match status" value="1"/>
</dbReference>
<dbReference type="GO" id="GO:0006429">
    <property type="term" value="P:leucyl-tRNA aminoacylation"/>
    <property type="evidence" value="ECO:0007669"/>
    <property type="project" value="InterPro"/>
</dbReference>
<dbReference type="EMBL" id="CWGI01000001">
    <property type="protein sequence ID" value="CRX36868.1"/>
    <property type="molecule type" value="Genomic_DNA"/>
</dbReference>
<comment type="catalytic activity">
    <reaction evidence="8">
        <text>tRNA(Leu) + L-leucine + ATP = L-leucyl-tRNA(Leu) + AMP + diphosphate</text>
        <dbReference type="Rhea" id="RHEA:11688"/>
        <dbReference type="Rhea" id="RHEA-COMP:9613"/>
        <dbReference type="Rhea" id="RHEA-COMP:9622"/>
        <dbReference type="ChEBI" id="CHEBI:30616"/>
        <dbReference type="ChEBI" id="CHEBI:33019"/>
        <dbReference type="ChEBI" id="CHEBI:57427"/>
        <dbReference type="ChEBI" id="CHEBI:78442"/>
        <dbReference type="ChEBI" id="CHEBI:78494"/>
        <dbReference type="ChEBI" id="CHEBI:456215"/>
        <dbReference type="EC" id="6.1.1.4"/>
    </reaction>
</comment>
<dbReference type="GO" id="GO:0005829">
    <property type="term" value="C:cytosol"/>
    <property type="evidence" value="ECO:0007669"/>
    <property type="project" value="TreeGrafter"/>
</dbReference>
<comment type="similarity">
    <text evidence="1">Belongs to the class-I aminoacyl-tRNA synthetase family.</text>
</comment>
<evidence type="ECO:0000256" key="2">
    <source>
        <dbReference type="ARBA" id="ARBA00013164"/>
    </source>
</evidence>
<dbReference type="Gene3D" id="1.10.730.10">
    <property type="entry name" value="Isoleucyl-tRNA Synthetase, Domain 1"/>
    <property type="match status" value="1"/>
</dbReference>
<dbReference type="Proteomes" id="UP000242141">
    <property type="component" value="Unassembled WGS sequence"/>
</dbReference>
<evidence type="ECO:0000256" key="8">
    <source>
        <dbReference type="ARBA" id="ARBA00047469"/>
    </source>
</evidence>
<keyword evidence="7" id="KW-0030">Aminoacyl-tRNA synthetase</keyword>
<evidence type="ECO:0000259" key="9">
    <source>
        <dbReference type="Pfam" id="PF00133"/>
    </source>
</evidence>
<keyword evidence="6" id="KW-0648">Protein biosynthesis</keyword>
<evidence type="ECO:0000313" key="11">
    <source>
        <dbReference type="EMBL" id="CRX36868.1"/>
    </source>
</evidence>
<dbReference type="PANTHER" id="PTHR43740:SF2">
    <property type="entry name" value="LEUCINE--TRNA LIGASE, MITOCHONDRIAL"/>
    <property type="match status" value="1"/>
</dbReference>
<evidence type="ECO:0000313" key="12">
    <source>
        <dbReference type="Proteomes" id="UP000242141"/>
    </source>
</evidence>
<dbReference type="SUPFAM" id="SSF47323">
    <property type="entry name" value="Anticodon-binding domain of a subclass of class I aminoacyl-tRNA synthetases"/>
    <property type="match status" value="1"/>
</dbReference>
<dbReference type="GO" id="GO:0005524">
    <property type="term" value="F:ATP binding"/>
    <property type="evidence" value="ECO:0007669"/>
    <property type="project" value="UniProtKB-KW"/>
</dbReference>
<dbReference type="EC" id="6.1.1.4" evidence="2"/>
<dbReference type="InterPro" id="IPR002302">
    <property type="entry name" value="Leu-tRNA-ligase"/>
</dbReference>
<dbReference type="FunFam" id="1.10.730.10:FF:000002">
    <property type="entry name" value="Leucine--tRNA ligase"/>
    <property type="match status" value="1"/>
</dbReference>
<dbReference type="InterPro" id="IPR002300">
    <property type="entry name" value="aa-tRNA-synth_Ia"/>
</dbReference>